<dbReference type="GO" id="GO:0003855">
    <property type="term" value="F:3-dehydroquinate dehydratase activity"/>
    <property type="evidence" value="ECO:0007669"/>
    <property type="project" value="UniProtKB-EC"/>
</dbReference>
<organism evidence="8 9">
    <name type="scientific">Micrococcoides hystricis</name>
    <dbReference type="NCBI Taxonomy" id="1572761"/>
    <lineage>
        <taxon>Bacteria</taxon>
        <taxon>Bacillati</taxon>
        <taxon>Actinomycetota</taxon>
        <taxon>Actinomycetes</taxon>
        <taxon>Micrococcales</taxon>
        <taxon>Micrococcaceae</taxon>
        <taxon>Micrococcoides</taxon>
    </lineage>
</organism>
<feature type="binding site" evidence="7">
    <location>
        <position position="87"/>
    </location>
    <ligand>
        <name>substrate</name>
    </ligand>
</feature>
<feature type="binding site" evidence="7">
    <location>
        <position position="93"/>
    </location>
    <ligand>
        <name>substrate</name>
    </ligand>
</feature>
<name>A0ABV6PD34_9MICC</name>
<feature type="site" description="Transition state stabilizer" evidence="7">
    <location>
        <position position="27"/>
    </location>
</feature>
<dbReference type="PANTHER" id="PTHR21272:SF3">
    <property type="entry name" value="CATABOLIC 3-DEHYDROQUINASE"/>
    <property type="match status" value="1"/>
</dbReference>
<proteinExistence type="inferred from homology"/>
<dbReference type="EMBL" id="JBHLUB010000032">
    <property type="protein sequence ID" value="MFC0583035.1"/>
    <property type="molecule type" value="Genomic_DNA"/>
</dbReference>
<dbReference type="NCBIfam" id="NF003807">
    <property type="entry name" value="PRK05395.1-4"/>
    <property type="match status" value="1"/>
</dbReference>
<dbReference type="Gene3D" id="3.40.50.9100">
    <property type="entry name" value="Dehydroquinase, class II"/>
    <property type="match status" value="1"/>
</dbReference>
<comment type="caution">
    <text evidence="8">The sequence shown here is derived from an EMBL/GenBank/DDBJ whole genome shotgun (WGS) entry which is preliminary data.</text>
</comment>
<evidence type="ECO:0000256" key="1">
    <source>
        <dbReference type="ARBA" id="ARBA00001864"/>
    </source>
</evidence>
<evidence type="ECO:0000256" key="2">
    <source>
        <dbReference type="ARBA" id="ARBA00004902"/>
    </source>
</evidence>
<dbReference type="NCBIfam" id="NF003806">
    <property type="entry name" value="PRK05395.1-3"/>
    <property type="match status" value="1"/>
</dbReference>
<dbReference type="SUPFAM" id="SSF52304">
    <property type="entry name" value="Type II 3-dehydroquinate dehydratase"/>
    <property type="match status" value="1"/>
</dbReference>
<keyword evidence="7" id="KW-0057">Aromatic amino acid biosynthesis</keyword>
<dbReference type="Proteomes" id="UP001589862">
    <property type="component" value="Unassembled WGS sequence"/>
</dbReference>
<reference evidence="8 9" key="1">
    <citation type="submission" date="2024-09" db="EMBL/GenBank/DDBJ databases">
        <authorList>
            <person name="Sun Q."/>
            <person name="Mori K."/>
        </authorList>
    </citation>
    <scope>NUCLEOTIDE SEQUENCE [LARGE SCALE GENOMIC DNA]</scope>
    <source>
        <strain evidence="8 9">NCAIM B.02604</strain>
    </source>
</reference>
<dbReference type="RefSeq" id="WP_377460673.1">
    <property type="nucleotide sequence ID" value="NZ_JBHLUB010000032.1"/>
</dbReference>
<dbReference type="InterPro" id="IPR001874">
    <property type="entry name" value="DHquinase_II"/>
</dbReference>
<comment type="catalytic activity">
    <reaction evidence="1 7">
        <text>3-dehydroquinate = 3-dehydroshikimate + H2O</text>
        <dbReference type="Rhea" id="RHEA:21096"/>
        <dbReference type="ChEBI" id="CHEBI:15377"/>
        <dbReference type="ChEBI" id="CHEBI:16630"/>
        <dbReference type="ChEBI" id="CHEBI:32364"/>
        <dbReference type="EC" id="4.2.1.10"/>
    </reaction>
</comment>
<feature type="binding site" evidence="7">
    <location>
        <position position="100"/>
    </location>
    <ligand>
        <name>substrate</name>
    </ligand>
</feature>
<protein>
    <recommendedName>
        <fullName evidence="5 7">3-dehydroquinate dehydratase</fullName>
        <shortName evidence="7">3-dehydroquinase</shortName>
        <ecNumber evidence="5 7">4.2.1.10</ecNumber>
    </recommendedName>
    <alternativeName>
        <fullName evidence="7">Type II DHQase</fullName>
    </alternativeName>
</protein>
<feature type="active site" description="Proton acceptor" evidence="7">
    <location>
        <position position="32"/>
    </location>
</feature>
<keyword evidence="7" id="KW-0028">Amino-acid biosynthesis</keyword>
<evidence type="ECO:0000256" key="7">
    <source>
        <dbReference type="HAMAP-Rule" id="MF_00169"/>
    </source>
</evidence>
<evidence type="ECO:0000313" key="9">
    <source>
        <dbReference type="Proteomes" id="UP001589862"/>
    </source>
</evidence>
<dbReference type="EC" id="4.2.1.10" evidence="5 7"/>
<gene>
    <name evidence="7 8" type="primary">aroQ</name>
    <name evidence="8" type="ORF">ACFFFR_11725</name>
</gene>
<dbReference type="HAMAP" id="MF_00169">
    <property type="entry name" value="AroQ"/>
    <property type="match status" value="1"/>
</dbReference>
<evidence type="ECO:0000256" key="5">
    <source>
        <dbReference type="ARBA" id="ARBA00012060"/>
    </source>
</evidence>
<dbReference type="InterPro" id="IPR036441">
    <property type="entry name" value="DHquinase_II_sf"/>
</dbReference>
<dbReference type="PANTHER" id="PTHR21272">
    <property type="entry name" value="CATABOLIC 3-DEHYDROQUINASE"/>
    <property type="match status" value="1"/>
</dbReference>
<comment type="similarity">
    <text evidence="3 7">Belongs to the type-II 3-dehydroquinase family.</text>
</comment>
<feature type="binding site" evidence="7">
    <location>
        <begin position="114"/>
        <end position="115"/>
    </location>
    <ligand>
        <name>substrate</name>
    </ligand>
</feature>
<evidence type="ECO:0000256" key="6">
    <source>
        <dbReference type="ARBA" id="ARBA00023239"/>
    </source>
</evidence>
<feature type="binding site" evidence="7">
    <location>
        <position position="124"/>
    </location>
    <ligand>
        <name>substrate</name>
    </ligand>
</feature>
<accession>A0ABV6PD34</accession>
<dbReference type="CDD" id="cd00466">
    <property type="entry name" value="DHQase_II"/>
    <property type="match status" value="1"/>
</dbReference>
<evidence type="ECO:0000256" key="3">
    <source>
        <dbReference type="ARBA" id="ARBA00011037"/>
    </source>
</evidence>
<keyword evidence="6 7" id="KW-0456">Lyase</keyword>
<dbReference type="Pfam" id="PF01220">
    <property type="entry name" value="DHquinase_II"/>
    <property type="match status" value="1"/>
</dbReference>
<evidence type="ECO:0000256" key="4">
    <source>
        <dbReference type="ARBA" id="ARBA00011193"/>
    </source>
</evidence>
<feature type="active site" description="Proton donor" evidence="7">
    <location>
        <position position="113"/>
    </location>
</feature>
<dbReference type="PIRSF" id="PIRSF001399">
    <property type="entry name" value="DHquinase_II"/>
    <property type="match status" value="1"/>
</dbReference>
<evidence type="ECO:0000313" key="8">
    <source>
        <dbReference type="EMBL" id="MFC0583035.1"/>
    </source>
</evidence>
<dbReference type="NCBIfam" id="TIGR01088">
    <property type="entry name" value="aroQ"/>
    <property type="match status" value="1"/>
</dbReference>
<dbReference type="NCBIfam" id="NF003805">
    <property type="entry name" value="PRK05395.1-2"/>
    <property type="match status" value="1"/>
</dbReference>
<keyword evidence="9" id="KW-1185">Reference proteome</keyword>
<comment type="subunit">
    <text evidence="4 7">Homododecamer.</text>
</comment>
<comment type="function">
    <text evidence="7">Catalyzes a trans-dehydration via an enolate intermediate.</text>
</comment>
<comment type="pathway">
    <text evidence="2 7">Metabolic intermediate biosynthesis; chorismate biosynthesis; chorismate from D-erythrose 4-phosphate and phosphoenolpyruvate: step 3/7.</text>
</comment>
<sequence length="158" mass="16898">MTEHTSDKAQLPLLVINGPNLNMLGTRNPEVYGRQTLTDVEQLCRETGSEVGYSVDCFQANSEGAIIDRIHAAHHTGDAPAAAIVINPGAYSHTSVAIRDALEAVELPVFEVHISNIHAREEFRHHSFVSAIATAVIAGAGINGYRYAVEQAAAVLAN</sequence>